<dbReference type="PROSITE" id="PS50104">
    <property type="entry name" value="TIR"/>
    <property type="match status" value="1"/>
</dbReference>
<dbReference type="InterPro" id="IPR000157">
    <property type="entry name" value="TIR_dom"/>
</dbReference>
<dbReference type="InterPro" id="IPR035897">
    <property type="entry name" value="Toll_tir_struct_dom_sf"/>
</dbReference>
<dbReference type="SUPFAM" id="SSF52200">
    <property type="entry name" value="Toll/Interleukin receptor TIR domain"/>
    <property type="match status" value="1"/>
</dbReference>
<keyword evidence="3" id="KW-1185">Reference proteome</keyword>
<dbReference type="GO" id="GO:0007165">
    <property type="term" value="P:signal transduction"/>
    <property type="evidence" value="ECO:0007669"/>
    <property type="project" value="InterPro"/>
</dbReference>
<comment type="caution">
    <text evidence="2">The sequence shown here is derived from an EMBL/GenBank/DDBJ whole genome shotgun (WGS) entry which is preliminary data.</text>
</comment>
<dbReference type="AlphaFoldDB" id="A0A9D4EFY7"/>
<evidence type="ECO:0000313" key="3">
    <source>
        <dbReference type="Proteomes" id="UP000828390"/>
    </source>
</evidence>
<evidence type="ECO:0000259" key="1">
    <source>
        <dbReference type="PROSITE" id="PS50104"/>
    </source>
</evidence>
<organism evidence="2 3">
    <name type="scientific">Dreissena polymorpha</name>
    <name type="common">Zebra mussel</name>
    <name type="synonym">Mytilus polymorpha</name>
    <dbReference type="NCBI Taxonomy" id="45954"/>
    <lineage>
        <taxon>Eukaryota</taxon>
        <taxon>Metazoa</taxon>
        <taxon>Spiralia</taxon>
        <taxon>Lophotrochozoa</taxon>
        <taxon>Mollusca</taxon>
        <taxon>Bivalvia</taxon>
        <taxon>Autobranchia</taxon>
        <taxon>Heteroconchia</taxon>
        <taxon>Euheterodonta</taxon>
        <taxon>Imparidentia</taxon>
        <taxon>Neoheterodontei</taxon>
        <taxon>Myida</taxon>
        <taxon>Dreissenoidea</taxon>
        <taxon>Dreissenidae</taxon>
        <taxon>Dreissena</taxon>
    </lineage>
</organism>
<feature type="domain" description="TIR" evidence="1">
    <location>
        <begin position="15"/>
        <end position="140"/>
    </location>
</feature>
<reference evidence="2" key="2">
    <citation type="submission" date="2020-11" db="EMBL/GenBank/DDBJ databases">
        <authorList>
            <person name="McCartney M.A."/>
            <person name="Auch B."/>
            <person name="Kono T."/>
            <person name="Mallez S."/>
            <person name="Becker A."/>
            <person name="Gohl D.M."/>
            <person name="Silverstein K.A.T."/>
            <person name="Koren S."/>
            <person name="Bechman K.B."/>
            <person name="Herman A."/>
            <person name="Abrahante J.E."/>
            <person name="Garbe J."/>
        </authorList>
    </citation>
    <scope>NUCLEOTIDE SEQUENCE</scope>
    <source>
        <strain evidence="2">Duluth1</strain>
        <tissue evidence="2">Whole animal</tissue>
    </source>
</reference>
<dbReference type="EMBL" id="JAIWYP010000009">
    <property type="protein sequence ID" value="KAH3777926.1"/>
    <property type="molecule type" value="Genomic_DNA"/>
</dbReference>
<sequence>MMANLELLANDAADVKFAALLIYSSAEEVFVDDSIYGPLNQTLQQVTGINRNLIATGDRNCRCGGLLLNEFLRCANESLIVLVFLSDNFCRSQFCCYELEKAFQLQKPIILMMKDKVDIRLMPPILRQLFNTYVRVLWKL</sequence>
<gene>
    <name evidence="2" type="ORF">DPMN_179375</name>
</gene>
<name>A0A9D4EFY7_DREPO</name>
<reference evidence="2" key="1">
    <citation type="journal article" date="2019" name="bioRxiv">
        <title>The Genome of the Zebra Mussel, Dreissena polymorpha: A Resource for Invasive Species Research.</title>
        <authorList>
            <person name="McCartney M.A."/>
            <person name="Auch B."/>
            <person name="Kono T."/>
            <person name="Mallez S."/>
            <person name="Zhang Y."/>
            <person name="Obille A."/>
            <person name="Becker A."/>
            <person name="Abrahante J.E."/>
            <person name="Garbe J."/>
            <person name="Badalamenti J.P."/>
            <person name="Herman A."/>
            <person name="Mangelson H."/>
            <person name="Liachko I."/>
            <person name="Sullivan S."/>
            <person name="Sone E.D."/>
            <person name="Koren S."/>
            <person name="Silverstein K.A.T."/>
            <person name="Beckman K.B."/>
            <person name="Gohl D.M."/>
        </authorList>
    </citation>
    <scope>NUCLEOTIDE SEQUENCE</scope>
    <source>
        <strain evidence="2">Duluth1</strain>
        <tissue evidence="2">Whole animal</tissue>
    </source>
</reference>
<accession>A0A9D4EFY7</accession>
<evidence type="ECO:0000313" key="2">
    <source>
        <dbReference type="EMBL" id="KAH3777926.1"/>
    </source>
</evidence>
<protein>
    <recommendedName>
        <fullName evidence="1">TIR domain-containing protein</fullName>
    </recommendedName>
</protein>
<dbReference type="Proteomes" id="UP000828390">
    <property type="component" value="Unassembled WGS sequence"/>
</dbReference>
<dbReference type="Gene3D" id="3.40.50.10140">
    <property type="entry name" value="Toll/interleukin-1 receptor homology (TIR) domain"/>
    <property type="match status" value="1"/>
</dbReference>
<proteinExistence type="predicted"/>